<dbReference type="InterPro" id="IPR011701">
    <property type="entry name" value="MFS"/>
</dbReference>
<accession>A0A326U0Y2</accession>
<dbReference type="PANTHER" id="PTHR43124:SF10">
    <property type="entry name" value="PURINE EFFLUX PUMP PBUE"/>
    <property type="match status" value="1"/>
</dbReference>
<evidence type="ECO:0000256" key="5">
    <source>
        <dbReference type="ARBA" id="ARBA00023136"/>
    </source>
</evidence>
<keyword evidence="5 6" id="KW-0472">Membrane</keyword>
<dbReference type="RefSeq" id="WP_170142856.1">
    <property type="nucleotide sequence ID" value="NZ_BIFX01000002.1"/>
</dbReference>
<dbReference type="GO" id="GO:0022857">
    <property type="term" value="F:transmembrane transporter activity"/>
    <property type="evidence" value="ECO:0007669"/>
    <property type="project" value="InterPro"/>
</dbReference>
<keyword evidence="3 6" id="KW-0812">Transmembrane</keyword>
<evidence type="ECO:0000256" key="2">
    <source>
        <dbReference type="ARBA" id="ARBA00022475"/>
    </source>
</evidence>
<feature type="transmembrane region" description="Helical" evidence="6">
    <location>
        <begin position="133"/>
        <end position="155"/>
    </location>
</feature>
<dbReference type="AlphaFoldDB" id="A0A326U0Y2"/>
<evidence type="ECO:0000256" key="1">
    <source>
        <dbReference type="ARBA" id="ARBA00004651"/>
    </source>
</evidence>
<feature type="transmembrane region" description="Helical" evidence="6">
    <location>
        <begin position="296"/>
        <end position="318"/>
    </location>
</feature>
<feature type="transmembrane region" description="Helical" evidence="6">
    <location>
        <begin position="330"/>
        <end position="357"/>
    </location>
</feature>
<dbReference type="Proteomes" id="UP000248806">
    <property type="component" value="Unassembled WGS sequence"/>
</dbReference>
<organism evidence="8 9">
    <name type="scientific">Thermosporothrix hazakensis</name>
    <dbReference type="NCBI Taxonomy" id="644383"/>
    <lineage>
        <taxon>Bacteria</taxon>
        <taxon>Bacillati</taxon>
        <taxon>Chloroflexota</taxon>
        <taxon>Ktedonobacteria</taxon>
        <taxon>Ktedonobacterales</taxon>
        <taxon>Thermosporotrichaceae</taxon>
        <taxon>Thermosporothrix</taxon>
    </lineage>
</organism>
<evidence type="ECO:0000256" key="4">
    <source>
        <dbReference type="ARBA" id="ARBA00022989"/>
    </source>
</evidence>
<dbReference type="GO" id="GO:0005886">
    <property type="term" value="C:plasma membrane"/>
    <property type="evidence" value="ECO:0007669"/>
    <property type="project" value="UniProtKB-SubCell"/>
</dbReference>
<feature type="transmembrane region" description="Helical" evidence="6">
    <location>
        <begin position="71"/>
        <end position="94"/>
    </location>
</feature>
<sequence>MPFFFILVLALGTFAIGTDEYLVAGLLPTVAAEMKVSQGVVGQLVTVFALTYALSSPLLAAVTVHLPRKRVLLGAMVLFSLANLLAFFAPSAMWLFLTRFLAALAAALYTPTAMATVAQLVEGKLRARAMSLVLAGTTSALVLGLPLGSWIGTLFGWRMSFGLVALLGAIVTVFLGILCPHIPPVENMVTWRERFQLLGKKQVLQALGITFFGLVAGHMLLTYVMPFLKRLTTFDAATLSIVLFGSGIASVIGNLIGGHLTDRLGIRQVLIGVYSFLILNTLSFALLMLFPKSVGVNILVVALFFLWGLASWLGAPALNSYLVSIEPQAATVVLSLNSMVMFLGIAGAGSVGGLVLSTAGVEYLAIGSSILEALVLILVLRSGQRLRLAAS</sequence>
<comment type="subcellular location">
    <subcellularLocation>
        <location evidence="1">Cell membrane</location>
        <topology evidence="1">Multi-pass membrane protein</topology>
    </subcellularLocation>
</comment>
<dbReference type="PANTHER" id="PTHR43124">
    <property type="entry name" value="PURINE EFFLUX PUMP PBUE"/>
    <property type="match status" value="1"/>
</dbReference>
<keyword evidence="9" id="KW-1185">Reference proteome</keyword>
<dbReference type="EMBL" id="QKUF01000023">
    <property type="protein sequence ID" value="PZW24108.1"/>
    <property type="molecule type" value="Genomic_DNA"/>
</dbReference>
<feature type="transmembrane region" description="Helical" evidence="6">
    <location>
        <begin position="236"/>
        <end position="257"/>
    </location>
</feature>
<evidence type="ECO:0000259" key="7">
    <source>
        <dbReference type="PROSITE" id="PS50850"/>
    </source>
</evidence>
<proteinExistence type="predicted"/>
<evidence type="ECO:0000256" key="6">
    <source>
        <dbReference type="SAM" id="Phobius"/>
    </source>
</evidence>
<comment type="caution">
    <text evidence="8">The sequence shown here is derived from an EMBL/GenBank/DDBJ whole genome shotgun (WGS) entry which is preliminary data.</text>
</comment>
<keyword evidence="4 6" id="KW-1133">Transmembrane helix</keyword>
<dbReference type="InterPro" id="IPR020846">
    <property type="entry name" value="MFS_dom"/>
</dbReference>
<reference evidence="8 9" key="1">
    <citation type="submission" date="2018-06" db="EMBL/GenBank/DDBJ databases">
        <title>Genomic Encyclopedia of Archaeal and Bacterial Type Strains, Phase II (KMG-II): from individual species to whole genera.</title>
        <authorList>
            <person name="Goeker M."/>
        </authorList>
    </citation>
    <scope>NUCLEOTIDE SEQUENCE [LARGE SCALE GENOMIC DNA]</scope>
    <source>
        <strain evidence="8 9">ATCC BAA-1881</strain>
    </source>
</reference>
<feature type="transmembrane region" description="Helical" evidence="6">
    <location>
        <begin position="363"/>
        <end position="380"/>
    </location>
</feature>
<feature type="transmembrane region" description="Helical" evidence="6">
    <location>
        <begin position="269"/>
        <end position="290"/>
    </location>
</feature>
<dbReference type="CDD" id="cd17324">
    <property type="entry name" value="MFS_NepI_like"/>
    <property type="match status" value="1"/>
</dbReference>
<feature type="domain" description="Major facilitator superfamily (MFS) profile" evidence="7">
    <location>
        <begin position="5"/>
        <end position="385"/>
    </location>
</feature>
<feature type="transmembrane region" description="Helical" evidence="6">
    <location>
        <begin position="161"/>
        <end position="182"/>
    </location>
</feature>
<dbReference type="Pfam" id="PF07690">
    <property type="entry name" value="MFS_1"/>
    <property type="match status" value="1"/>
</dbReference>
<feature type="transmembrane region" description="Helical" evidence="6">
    <location>
        <begin position="39"/>
        <end position="64"/>
    </location>
</feature>
<name>A0A326U0Y2_THEHA</name>
<dbReference type="InterPro" id="IPR036259">
    <property type="entry name" value="MFS_trans_sf"/>
</dbReference>
<keyword evidence="2" id="KW-1003">Cell membrane</keyword>
<gene>
    <name evidence="8" type="ORF">EI42_04799</name>
</gene>
<dbReference type="PROSITE" id="PS50850">
    <property type="entry name" value="MFS"/>
    <property type="match status" value="1"/>
</dbReference>
<evidence type="ECO:0000313" key="8">
    <source>
        <dbReference type="EMBL" id="PZW24108.1"/>
    </source>
</evidence>
<feature type="transmembrane region" description="Helical" evidence="6">
    <location>
        <begin position="203"/>
        <end position="224"/>
    </location>
</feature>
<dbReference type="Gene3D" id="1.20.1250.20">
    <property type="entry name" value="MFS general substrate transporter like domains"/>
    <property type="match status" value="1"/>
</dbReference>
<protein>
    <submittedName>
        <fullName evidence="8">Putative MFS family arabinose efflux permease</fullName>
    </submittedName>
</protein>
<dbReference type="SUPFAM" id="SSF103473">
    <property type="entry name" value="MFS general substrate transporter"/>
    <property type="match status" value="1"/>
</dbReference>
<feature type="transmembrane region" description="Helical" evidence="6">
    <location>
        <begin position="100"/>
        <end position="121"/>
    </location>
</feature>
<evidence type="ECO:0000256" key="3">
    <source>
        <dbReference type="ARBA" id="ARBA00022692"/>
    </source>
</evidence>
<evidence type="ECO:0000313" key="9">
    <source>
        <dbReference type="Proteomes" id="UP000248806"/>
    </source>
</evidence>
<dbReference type="InterPro" id="IPR050189">
    <property type="entry name" value="MFS_Efflux_Transporters"/>
</dbReference>